<feature type="region of interest" description="Disordered" evidence="1">
    <location>
        <begin position="1"/>
        <end position="24"/>
    </location>
</feature>
<reference evidence="2" key="1">
    <citation type="submission" date="2022-03" db="EMBL/GenBank/DDBJ databases">
        <authorList>
            <person name="Sayadi A."/>
        </authorList>
    </citation>
    <scope>NUCLEOTIDE SEQUENCE</scope>
</reference>
<dbReference type="AlphaFoldDB" id="A0A9P0PI62"/>
<dbReference type="EMBL" id="CAKOFQ010006960">
    <property type="protein sequence ID" value="CAH1984689.1"/>
    <property type="molecule type" value="Genomic_DNA"/>
</dbReference>
<sequence>MGRPNIRKYKKMSSEAVTERRKGTDMLKRSKSVRASLKLIGHKLIHHRNMQKTPSMSNLHEFKRSLSCGEEASTALAILPEFYAREAVETILKTPLPDVKAKQKKEKLKVSTPPPSVPPKAAQVLQVPLKGNQELMQLVPQECRVLSESCGNSSKTSGGLNVDMRTGRFQRTSLRLSLVSSRRKNVRRLTSTDFPSTYL</sequence>
<evidence type="ECO:0000313" key="2">
    <source>
        <dbReference type="EMBL" id="CAH1984689.1"/>
    </source>
</evidence>
<evidence type="ECO:0000313" key="3">
    <source>
        <dbReference type="Proteomes" id="UP001152888"/>
    </source>
</evidence>
<keyword evidence="3" id="KW-1185">Reference proteome</keyword>
<protein>
    <submittedName>
        <fullName evidence="2">Uncharacterized protein</fullName>
    </submittedName>
</protein>
<gene>
    <name evidence="2" type="ORF">ACAOBT_LOCUS16246</name>
</gene>
<organism evidence="2 3">
    <name type="scientific">Acanthoscelides obtectus</name>
    <name type="common">Bean weevil</name>
    <name type="synonym">Bruchus obtectus</name>
    <dbReference type="NCBI Taxonomy" id="200917"/>
    <lineage>
        <taxon>Eukaryota</taxon>
        <taxon>Metazoa</taxon>
        <taxon>Ecdysozoa</taxon>
        <taxon>Arthropoda</taxon>
        <taxon>Hexapoda</taxon>
        <taxon>Insecta</taxon>
        <taxon>Pterygota</taxon>
        <taxon>Neoptera</taxon>
        <taxon>Endopterygota</taxon>
        <taxon>Coleoptera</taxon>
        <taxon>Polyphaga</taxon>
        <taxon>Cucujiformia</taxon>
        <taxon>Chrysomeloidea</taxon>
        <taxon>Chrysomelidae</taxon>
        <taxon>Bruchinae</taxon>
        <taxon>Bruchini</taxon>
        <taxon>Acanthoscelides</taxon>
    </lineage>
</organism>
<proteinExistence type="predicted"/>
<dbReference type="OrthoDB" id="6760707at2759"/>
<comment type="caution">
    <text evidence="2">The sequence shown here is derived from an EMBL/GenBank/DDBJ whole genome shotgun (WGS) entry which is preliminary data.</text>
</comment>
<evidence type="ECO:0000256" key="1">
    <source>
        <dbReference type="SAM" id="MobiDB-lite"/>
    </source>
</evidence>
<feature type="compositionally biased region" description="Basic residues" evidence="1">
    <location>
        <begin position="1"/>
        <end position="11"/>
    </location>
</feature>
<name>A0A9P0PI62_ACAOB</name>
<dbReference type="Proteomes" id="UP001152888">
    <property type="component" value="Unassembled WGS sequence"/>
</dbReference>
<accession>A0A9P0PI62</accession>